<dbReference type="HOGENOM" id="CLU_059501_1_0_2"/>
<dbReference type="Pfam" id="PF02655">
    <property type="entry name" value="ATP-grasp_3"/>
    <property type="match status" value="1"/>
</dbReference>
<evidence type="ECO:0000259" key="2">
    <source>
        <dbReference type="PROSITE" id="PS50975"/>
    </source>
</evidence>
<dbReference type="Proteomes" id="UP000002408">
    <property type="component" value="Chromosome"/>
</dbReference>
<proteinExistence type="predicted"/>
<reference evidence="4" key="1">
    <citation type="journal article" date="2015" name="Microbiology">
        <title>Genome of Methanoregula boonei 6A8 reveals adaptations to oligotrophic peatland environments.</title>
        <authorList>
            <person name="Braeuer S."/>
            <person name="Cadillo-Quiroz H."/>
            <person name="Kyrpides N."/>
            <person name="Woyke T."/>
            <person name="Goodwin L."/>
            <person name="Detter C."/>
            <person name="Podell S."/>
            <person name="Yavitt J.B."/>
            <person name="Zinder S.H."/>
        </authorList>
    </citation>
    <scope>NUCLEOTIDE SEQUENCE [LARGE SCALE GENOMIC DNA]</scope>
    <source>
        <strain evidence="4">DSM 21154 / JCM 14090 / 6A8</strain>
    </source>
</reference>
<dbReference type="GO" id="GO:0005524">
    <property type="term" value="F:ATP binding"/>
    <property type="evidence" value="ECO:0007669"/>
    <property type="project" value="UniProtKB-UniRule"/>
</dbReference>
<keyword evidence="1" id="KW-0067">ATP-binding</keyword>
<keyword evidence="4" id="KW-1185">Reference proteome</keyword>
<dbReference type="RefSeq" id="WP_012106463.1">
    <property type="nucleotide sequence ID" value="NC_009712.1"/>
</dbReference>
<evidence type="ECO:0000256" key="1">
    <source>
        <dbReference type="PROSITE-ProRule" id="PRU00409"/>
    </source>
</evidence>
<dbReference type="GeneID" id="5410085"/>
<sequence length="295" mass="31231">MKVLLAEYTTARDPALAPEGAAMLDVLVQSFTRCGYEVVLPGPGDFYEEIVRLAPLCDMGLVIAPDHLLAKFTLPIEQYSHNLGCGSMNAAVAANKVTTGRVLRGHGVAVPADAPSGRHVVKPVSGCDSQGVRLTAELPGKGEFAEEYLEGEQYSVSLVLSRVVGEACLYFSGNPPLVLSVNRQDVTLNPDGEFAYAGGETPVHPPREAEILDAAVKAATVLGCQGYCGVDVIVGDKVYVVDVNPRITTSLVGIAACMKEEIAELLVAASQGNAPREVHLSGRVRFDRSGKVTRL</sequence>
<name>A7I6S7_METB6</name>
<protein>
    <recommendedName>
        <fullName evidence="2">ATP-grasp domain-containing protein</fullName>
    </recommendedName>
</protein>
<dbReference type="AlphaFoldDB" id="A7I6S7"/>
<dbReference type="PIRSF" id="PIRSF016766">
    <property type="entry name" value="UCP016766_ATPgrasp"/>
    <property type="match status" value="1"/>
</dbReference>
<dbReference type="EMBL" id="CP000780">
    <property type="protein sequence ID" value="ABS55438.1"/>
    <property type="molecule type" value="Genomic_DNA"/>
</dbReference>
<dbReference type="Gene3D" id="2.30.36.100">
    <property type="match status" value="1"/>
</dbReference>
<gene>
    <name evidence="3" type="ordered locus">Mboo_0920</name>
</gene>
<dbReference type="SUPFAM" id="SSF56059">
    <property type="entry name" value="Glutathione synthetase ATP-binding domain-like"/>
    <property type="match status" value="1"/>
</dbReference>
<evidence type="ECO:0000313" key="4">
    <source>
        <dbReference type="Proteomes" id="UP000002408"/>
    </source>
</evidence>
<dbReference type="Gene3D" id="3.30.470.20">
    <property type="entry name" value="ATP-grasp fold, B domain"/>
    <property type="match status" value="1"/>
</dbReference>
<dbReference type="GO" id="GO:0046872">
    <property type="term" value="F:metal ion binding"/>
    <property type="evidence" value="ECO:0007669"/>
    <property type="project" value="InterPro"/>
</dbReference>
<dbReference type="STRING" id="456442.Mboo_0920"/>
<feature type="domain" description="ATP-grasp" evidence="2">
    <location>
        <begin position="66"/>
        <end position="271"/>
    </location>
</feature>
<keyword evidence="1" id="KW-0547">Nucleotide-binding</keyword>
<dbReference type="InterPro" id="IPR011761">
    <property type="entry name" value="ATP-grasp"/>
</dbReference>
<dbReference type="PROSITE" id="PS50975">
    <property type="entry name" value="ATP_GRASP"/>
    <property type="match status" value="1"/>
</dbReference>
<dbReference type="OrthoDB" id="133985at2157"/>
<dbReference type="KEGG" id="mbn:Mboo_0920"/>
<dbReference type="InterPro" id="IPR003806">
    <property type="entry name" value="ATP-grasp_PylC-type"/>
</dbReference>
<organism evidence="3 4">
    <name type="scientific">Methanoregula boonei (strain DSM 21154 / JCM 14090 / 6A8)</name>
    <dbReference type="NCBI Taxonomy" id="456442"/>
    <lineage>
        <taxon>Archaea</taxon>
        <taxon>Methanobacteriati</taxon>
        <taxon>Methanobacteriota</taxon>
        <taxon>Stenosarchaea group</taxon>
        <taxon>Methanomicrobia</taxon>
        <taxon>Methanomicrobiales</taxon>
        <taxon>Methanoregulaceae</taxon>
        <taxon>Methanoregula</taxon>
    </lineage>
</organism>
<accession>A7I6S7</accession>
<evidence type="ECO:0000313" key="3">
    <source>
        <dbReference type="EMBL" id="ABS55438.1"/>
    </source>
</evidence>
<dbReference type="eggNOG" id="arCOG01592">
    <property type="taxonomic scope" value="Archaea"/>
</dbReference>
<dbReference type="InterPro" id="IPR024710">
    <property type="entry name" value="MfnD"/>
</dbReference>